<name>A0A7I8L1K2_SPIIN</name>
<dbReference type="PANTHER" id="PTHR47926">
    <property type="entry name" value="PENTATRICOPEPTIDE REPEAT-CONTAINING PROTEIN"/>
    <property type="match status" value="1"/>
</dbReference>
<gene>
    <name evidence="3" type="ORF">SI8410_10014320</name>
</gene>
<dbReference type="InterPro" id="IPR011990">
    <property type="entry name" value="TPR-like_helical_dom_sf"/>
</dbReference>
<dbReference type="PROSITE" id="PS51375">
    <property type="entry name" value="PPR"/>
    <property type="match status" value="3"/>
</dbReference>
<dbReference type="Proteomes" id="UP000663760">
    <property type="component" value="Chromosome 10"/>
</dbReference>
<dbReference type="OrthoDB" id="1934563at2759"/>
<dbReference type="InterPro" id="IPR046848">
    <property type="entry name" value="E_motif"/>
</dbReference>
<dbReference type="AlphaFoldDB" id="A0A7I8L1K2"/>
<dbReference type="GO" id="GO:0009451">
    <property type="term" value="P:RNA modification"/>
    <property type="evidence" value="ECO:0007669"/>
    <property type="project" value="InterPro"/>
</dbReference>
<organism evidence="3 4">
    <name type="scientific">Spirodela intermedia</name>
    <name type="common">Intermediate duckweed</name>
    <dbReference type="NCBI Taxonomy" id="51605"/>
    <lineage>
        <taxon>Eukaryota</taxon>
        <taxon>Viridiplantae</taxon>
        <taxon>Streptophyta</taxon>
        <taxon>Embryophyta</taxon>
        <taxon>Tracheophyta</taxon>
        <taxon>Spermatophyta</taxon>
        <taxon>Magnoliopsida</taxon>
        <taxon>Liliopsida</taxon>
        <taxon>Araceae</taxon>
        <taxon>Lemnoideae</taxon>
        <taxon>Spirodela</taxon>
    </lineage>
</organism>
<protein>
    <submittedName>
        <fullName evidence="3">Uncharacterized protein</fullName>
    </submittedName>
</protein>
<dbReference type="NCBIfam" id="TIGR00756">
    <property type="entry name" value="PPR"/>
    <property type="match status" value="3"/>
</dbReference>
<keyword evidence="1" id="KW-0677">Repeat</keyword>
<reference evidence="3" key="1">
    <citation type="submission" date="2020-02" db="EMBL/GenBank/DDBJ databases">
        <authorList>
            <person name="Scholz U."/>
            <person name="Mascher M."/>
            <person name="Fiebig A."/>
        </authorList>
    </citation>
    <scope>NUCLEOTIDE SEQUENCE</scope>
</reference>
<dbReference type="Gene3D" id="1.25.40.10">
    <property type="entry name" value="Tetratricopeptide repeat domain"/>
    <property type="match status" value="3"/>
</dbReference>
<feature type="repeat" description="PPR" evidence="2">
    <location>
        <begin position="52"/>
        <end position="86"/>
    </location>
</feature>
<evidence type="ECO:0000256" key="1">
    <source>
        <dbReference type="ARBA" id="ARBA00022737"/>
    </source>
</evidence>
<evidence type="ECO:0000313" key="3">
    <source>
        <dbReference type="EMBL" id="CAA7403642.1"/>
    </source>
</evidence>
<accession>A0A7I8L1K2</accession>
<dbReference type="Pfam" id="PF01535">
    <property type="entry name" value="PPR"/>
    <property type="match status" value="5"/>
</dbReference>
<evidence type="ECO:0000313" key="4">
    <source>
        <dbReference type="Proteomes" id="UP000663760"/>
    </source>
</evidence>
<dbReference type="InterPro" id="IPR002885">
    <property type="entry name" value="PPR_rpt"/>
</dbReference>
<dbReference type="GO" id="GO:0003723">
    <property type="term" value="F:RNA binding"/>
    <property type="evidence" value="ECO:0007669"/>
    <property type="project" value="InterPro"/>
</dbReference>
<dbReference type="Pfam" id="PF20431">
    <property type="entry name" value="E_motif"/>
    <property type="match status" value="1"/>
</dbReference>
<dbReference type="FunFam" id="1.25.40.10:FF:000242">
    <property type="entry name" value="Pentatricopeptide repeat-containing protein"/>
    <property type="match status" value="1"/>
</dbReference>
<keyword evidence="4" id="KW-1185">Reference proteome</keyword>
<feature type="repeat" description="PPR" evidence="2">
    <location>
        <begin position="136"/>
        <end position="170"/>
    </location>
</feature>
<dbReference type="Pfam" id="PF13041">
    <property type="entry name" value="PPR_2"/>
    <property type="match status" value="1"/>
</dbReference>
<proteinExistence type="predicted"/>
<sequence length="474" mass="52150">MADLKQIHAQIIRAGLDQHVFVVGRIISFCSVSEVGSIAYAAEVFERMERPDGFLWNTIIRGLGRTGNLREAFLCYRRMREDGKAADNFTFSFLLKTCAQTESAGLGKQVHGCAVKEGLDSHPHVRNTLIHMYAMSREVSNTIIGGYVHSGEPKVTLGVLLEMQRCGFPPDEATLVVVLSACSELGALDFGRWVHSLIDGSGLERLIAICNSLIDMYAKCGEISCARELFAGMAEKNVVSWNSMILGLAAHGSAAEALDLFAAMQHPRACAEPNAVTFLGVLCACSRAGLVEQGRRLFDSMTNHHRIAPTIQHYGCMADLLARAGLMREAYKLVVAMPIEPNAVVWRTLLAACRVHGDLKPGERIRWHLLDWDPDHSGDYVLLSHMYAGAGGWEEAPKVRESMEGRGVEKPAPGTAWSASEPLVNLRSFSWLRAGDQYSREDFNGPEENGPPLDEPAAMAYPIAARNIYRRPIR</sequence>
<evidence type="ECO:0000256" key="2">
    <source>
        <dbReference type="PROSITE-ProRule" id="PRU00708"/>
    </source>
</evidence>
<dbReference type="EMBL" id="LR746273">
    <property type="protein sequence ID" value="CAA7403642.1"/>
    <property type="molecule type" value="Genomic_DNA"/>
</dbReference>
<feature type="repeat" description="PPR" evidence="2">
    <location>
        <begin position="237"/>
        <end position="271"/>
    </location>
</feature>
<dbReference type="InterPro" id="IPR046960">
    <property type="entry name" value="PPR_At4g14850-like_plant"/>
</dbReference>
<dbReference type="PANTHER" id="PTHR47926:SF391">
    <property type="entry name" value="TETRATRICOPEPTIDE-LIKE HELICAL DOMAIN SUPERFAMILY"/>
    <property type="match status" value="1"/>
</dbReference>